<dbReference type="CDD" id="cd06580">
    <property type="entry name" value="TM_PBP1_transp_TpRbsC_like"/>
    <property type="match status" value="1"/>
</dbReference>
<feature type="transmembrane region" description="Helical" evidence="6">
    <location>
        <begin position="311"/>
        <end position="329"/>
    </location>
</feature>
<evidence type="ECO:0000313" key="8">
    <source>
        <dbReference type="Proteomes" id="UP000781958"/>
    </source>
</evidence>
<feature type="transmembrane region" description="Helical" evidence="6">
    <location>
        <begin position="99"/>
        <end position="117"/>
    </location>
</feature>
<reference evidence="7 8" key="1">
    <citation type="submission" date="2021-03" db="EMBL/GenBank/DDBJ databases">
        <title>Genomic Encyclopedia of Type Strains, Phase III (KMG-III): the genomes of soil and plant-associated and newly described type strains.</title>
        <authorList>
            <person name="Whitman W."/>
        </authorList>
    </citation>
    <scope>NUCLEOTIDE SEQUENCE [LARGE SCALE GENOMIC DNA]</scope>
    <source>
        <strain evidence="7 8">IMMIB AFH-6</strain>
    </source>
</reference>
<evidence type="ECO:0000256" key="1">
    <source>
        <dbReference type="ARBA" id="ARBA00004651"/>
    </source>
</evidence>
<sequence>MARGMAGKGFGMPGEVPGWVNYALLPLLNLLAAFILSGLIILVIGENPLDVLALMVTEAVGYPEAIGYTLYYTTSYIFTGLAVAVAFHCGLFNIGGEGQAYMGGLGAGLVGLAMTGWPWPVVAVAGVLVSALFGAAWAWIPGWLQARRGSHIVITTIMFNFIAASIMTYLLVDVLIKPGQQSPETREFDPGTWLPSMDRALGWIGIEVAPSPLNLSFAWALACCALFYLFLWRTRWGYEIRTVGQNERAAVYAGISPARNIVLAMVISGALAGFVGVNEILGVQHRLLLNFTGGVGFVGIAVALMGRNHPVGIILAALLFGMLAQGGGQVSFEYPTVNRELVMVIQGLVILFAGALENLFKPQVEALFRKRGARNEGRA</sequence>
<comment type="caution">
    <text evidence="7">The sequence shown here is derived from an EMBL/GenBank/DDBJ whole genome shotgun (WGS) entry which is preliminary data.</text>
</comment>
<comment type="subcellular location">
    <subcellularLocation>
        <location evidence="1">Cell membrane</location>
        <topology evidence="1">Multi-pass membrane protein</topology>
    </subcellularLocation>
</comment>
<feature type="transmembrane region" description="Helical" evidence="6">
    <location>
        <begin position="341"/>
        <end position="360"/>
    </location>
</feature>
<keyword evidence="3 6" id="KW-0812">Transmembrane</keyword>
<organism evidence="7 8">
    <name type="scientific">Azospirillum rugosum</name>
    <dbReference type="NCBI Taxonomy" id="416170"/>
    <lineage>
        <taxon>Bacteria</taxon>
        <taxon>Pseudomonadati</taxon>
        <taxon>Pseudomonadota</taxon>
        <taxon>Alphaproteobacteria</taxon>
        <taxon>Rhodospirillales</taxon>
        <taxon>Azospirillaceae</taxon>
        <taxon>Azospirillum</taxon>
    </lineage>
</organism>
<dbReference type="PANTHER" id="PTHR47089:SF1">
    <property type="entry name" value="GUANOSINE ABC TRANSPORTER PERMEASE PROTEIN NUPP"/>
    <property type="match status" value="1"/>
</dbReference>
<dbReference type="Pfam" id="PF02653">
    <property type="entry name" value="BPD_transp_2"/>
    <property type="match status" value="1"/>
</dbReference>
<feature type="transmembrane region" description="Helical" evidence="6">
    <location>
        <begin position="213"/>
        <end position="231"/>
    </location>
</feature>
<gene>
    <name evidence="7" type="ORF">J2851_003369</name>
</gene>
<evidence type="ECO:0000256" key="4">
    <source>
        <dbReference type="ARBA" id="ARBA00022989"/>
    </source>
</evidence>
<feature type="transmembrane region" description="Helical" evidence="6">
    <location>
        <begin position="287"/>
        <end position="304"/>
    </location>
</feature>
<keyword evidence="2" id="KW-1003">Cell membrane</keyword>
<evidence type="ECO:0000256" key="3">
    <source>
        <dbReference type="ARBA" id="ARBA00022692"/>
    </source>
</evidence>
<keyword evidence="4 6" id="KW-1133">Transmembrane helix</keyword>
<keyword evidence="7" id="KW-0762">Sugar transport</keyword>
<evidence type="ECO:0000256" key="5">
    <source>
        <dbReference type="ARBA" id="ARBA00023136"/>
    </source>
</evidence>
<dbReference type="RefSeq" id="WP_246500712.1">
    <property type="nucleotide sequence ID" value="NZ_JAGINP010000011.1"/>
</dbReference>
<name>A0ABS4SM03_9PROT</name>
<evidence type="ECO:0000256" key="2">
    <source>
        <dbReference type="ARBA" id="ARBA00022475"/>
    </source>
</evidence>
<feature type="transmembrane region" description="Helical" evidence="6">
    <location>
        <begin position="20"/>
        <end position="45"/>
    </location>
</feature>
<protein>
    <submittedName>
        <fullName evidence="7">Simple sugar transport system permease protein</fullName>
    </submittedName>
</protein>
<dbReference type="Proteomes" id="UP000781958">
    <property type="component" value="Unassembled WGS sequence"/>
</dbReference>
<feature type="transmembrane region" description="Helical" evidence="6">
    <location>
        <begin position="261"/>
        <end position="281"/>
    </location>
</feature>
<keyword evidence="8" id="KW-1185">Reference proteome</keyword>
<keyword evidence="5 6" id="KW-0472">Membrane</keyword>
<feature type="transmembrane region" description="Helical" evidence="6">
    <location>
        <begin position="123"/>
        <end position="140"/>
    </location>
</feature>
<dbReference type="EMBL" id="JAGINP010000011">
    <property type="protein sequence ID" value="MBP2293586.1"/>
    <property type="molecule type" value="Genomic_DNA"/>
</dbReference>
<feature type="transmembrane region" description="Helical" evidence="6">
    <location>
        <begin position="152"/>
        <end position="172"/>
    </location>
</feature>
<proteinExistence type="predicted"/>
<evidence type="ECO:0000256" key="6">
    <source>
        <dbReference type="SAM" id="Phobius"/>
    </source>
</evidence>
<keyword evidence="7" id="KW-0813">Transport</keyword>
<dbReference type="InterPro" id="IPR001851">
    <property type="entry name" value="ABC_transp_permease"/>
</dbReference>
<evidence type="ECO:0000313" key="7">
    <source>
        <dbReference type="EMBL" id="MBP2293586.1"/>
    </source>
</evidence>
<accession>A0ABS4SM03</accession>
<feature type="transmembrane region" description="Helical" evidence="6">
    <location>
        <begin position="65"/>
        <end position="87"/>
    </location>
</feature>
<dbReference type="PANTHER" id="PTHR47089">
    <property type="entry name" value="ABC TRANSPORTER, PERMEASE PROTEIN"/>
    <property type="match status" value="1"/>
</dbReference>